<feature type="domain" description="HTH merR-type" evidence="1">
    <location>
        <begin position="1"/>
        <end position="68"/>
    </location>
</feature>
<dbReference type="Gene3D" id="1.10.1660.10">
    <property type="match status" value="1"/>
</dbReference>
<reference evidence="2 3" key="1">
    <citation type="submission" date="2016-12" db="EMBL/GenBank/DDBJ databases">
        <authorList>
            <person name="Song W.-J."/>
            <person name="Kurnit D.M."/>
        </authorList>
    </citation>
    <scope>NUCLEOTIDE SEQUENCE [LARGE SCALE GENOMIC DNA]</scope>
    <source>
        <strain evidence="2 3">DSM 19599</strain>
    </source>
</reference>
<dbReference type="RefSeq" id="WP_073631379.1">
    <property type="nucleotide sequence ID" value="NZ_FRXO01000009.1"/>
</dbReference>
<gene>
    <name evidence="2" type="ORF">SAMN02745172_03662</name>
</gene>
<dbReference type="CDD" id="cd00592">
    <property type="entry name" value="HTH_MerR-like"/>
    <property type="match status" value="1"/>
</dbReference>
<dbReference type="PROSITE" id="PS50937">
    <property type="entry name" value="HTH_MERR_2"/>
    <property type="match status" value="1"/>
</dbReference>
<dbReference type="GO" id="GO:0006355">
    <property type="term" value="P:regulation of DNA-templated transcription"/>
    <property type="evidence" value="ECO:0007669"/>
    <property type="project" value="InterPro"/>
</dbReference>
<dbReference type="SMART" id="SM00422">
    <property type="entry name" value="HTH_MERR"/>
    <property type="match status" value="1"/>
</dbReference>
<dbReference type="AlphaFoldDB" id="A0A1M7ZQ09"/>
<evidence type="ECO:0000259" key="1">
    <source>
        <dbReference type="PROSITE" id="PS50937"/>
    </source>
</evidence>
<keyword evidence="3" id="KW-1185">Reference proteome</keyword>
<evidence type="ECO:0000313" key="2">
    <source>
        <dbReference type="EMBL" id="SHO67000.1"/>
    </source>
</evidence>
<dbReference type="OrthoDB" id="9802944at2"/>
<evidence type="ECO:0000313" key="3">
    <source>
        <dbReference type="Proteomes" id="UP000186406"/>
    </source>
</evidence>
<name>A0A1M7ZQ09_9HYPH</name>
<dbReference type="Proteomes" id="UP000186406">
    <property type="component" value="Unassembled WGS sequence"/>
</dbReference>
<protein>
    <submittedName>
        <fullName evidence="2">MerR HTH family regulatory protein</fullName>
    </submittedName>
</protein>
<proteinExistence type="predicted"/>
<dbReference type="SUPFAM" id="SSF46955">
    <property type="entry name" value="Putative DNA-binding domain"/>
    <property type="match status" value="1"/>
</dbReference>
<accession>A0A1M7ZQ09</accession>
<dbReference type="EMBL" id="FRXO01000009">
    <property type="protein sequence ID" value="SHO67000.1"/>
    <property type="molecule type" value="Genomic_DNA"/>
</dbReference>
<organism evidence="2 3">
    <name type="scientific">Pseudoxanthobacter soli DSM 19599</name>
    <dbReference type="NCBI Taxonomy" id="1123029"/>
    <lineage>
        <taxon>Bacteria</taxon>
        <taxon>Pseudomonadati</taxon>
        <taxon>Pseudomonadota</taxon>
        <taxon>Alphaproteobacteria</taxon>
        <taxon>Hyphomicrobiales</taxon>
        <taxon>Segnochrobactraceae</taxon>
        <taxon>Pseudoxanthobacter</taxon>
    </lineage>
</organism>
<dbReference type="InterPro" id="IPR000551">
    <property type="entry name" value="MerR-type_HTH_dom"/>
</dbReference>
<dbReference type="STRING" id="1123029.SAMN02745172_03662"/>
<dbReference type="GO" id="GO:0003677">
    <property type="term" value="F:DNA binding"/>
    <property type="evidence" value="ECO:0007669"/>
    <property type="project" value="InterPro"/>
</dbReference>
<sequence length="126" mass="13633">MKIDELAATTEATVRQIRFLIAEGFVPAPDGGRTYASYDDKHVRAIRRFQRLKALGFPNAAIRILLDAREGTPIPVADGITLVVATDLIGSDVDVEPLVERAAARLREVLGKPGPEAAKRAKRSAT</sequence>
<dbReference type="InterPro" id="IPR009061">
    <property type="entry name" value="DNA-bd_dom_put_sf"/>
</dbReference>
<dbReference type="Pfam" id="PF13411">
    <property type="entry name" value="MerR_1"/>
    <property type="match status" value="1"/>
</dbReference>